<feature type="transmembrane region" description="Helical" evidence="8">
    <location>
        <begin position="34"/>
        <end position="53"/>
    </location>
</feature>
<gene>
    <name evidence="9" type="ORF">J057_11496</name>
</gene>
<feature type="transmembrane region" description="Helical" evidence="8">
    <location>
        <begin position="198"/>
        <end position="216"/>
    </location>
</feature>
<evidence type="ECO:0000256" key="5">
    <source>
        <dbReference type="ARBA" id="ARBA00022692"/>
    </source>
</evidence>
<name>N6W6T0_9GAMM</name>
<organism evidence="9 10">
    <name type="scientific">Marinobacter nanhaiticus D15-8W</name>
    <dbReference type="NCBI Taxonomy" id="626887"/>
    <lineage>
        <taxon>Bacteria</taxon>
        <taxon>Pseudomonadati</taxon>
        <taxon>Pseudomonadota</taxon>
        <taxon>Gammaproteobacteria</taxon>
        <taxon>Pseudomonadales</taxon>
        <taxon>Marinobacteraceae</taxon>
        <taxon>Marinobacter</taxon>
    </lineage>
</organism>
<keyword evidence="10" id="KW-1185">Reference proteome</keyword>
<evidence type="ECO:0000256" key="3">
    <source>
        <dbReference type="ARBA" id="ARBA00022448"/>
    </source>
</evidence>
<dbReference type="HOGENOM" id="CLU_056175_2_1_6"/>
<proteinExistence type="inferred from homology"/>
<dbReference type="Pfam" id="PF03547">
    <property type="entry name" value="Mem_trans"/>
    <property type="match status" value="1"/>
</dbReference>
<feature type="transmembrane region" description="Helical" evidence="8">
    <location>
        <begin position="125"/>
        <end position="145"/>
    </location>
</feature>
<evidence type="ECO:0000313" key="9">
    <source>
        <dbReference type="EMBL" id="ENO15974.1"/>
    </source>
</evidence>
<accession>N6W6T0</accession>
<comment type="similarity">
    <text evidence="2">Belongs to the auxin efflux carrier (TC 2.A.69) family.</text>
</comment>
<dbReference type="eggNOG" id="COG0679">
    <property type="taxonomic scope" value="Bacteria"/>
</dbReference>
<dbReference type="OrthoDB" id="9810457at2"/>
<evidence type="ECO:0000313" key="10">
    <source>
        <dbReference type="Proteomes" id="UP000013165"/>
    </source>
</evidence>
<evidence type="ECO:0000256" key="2">
    <source>
        <dbReference type="ARBA" id="ARBA00010145"/>
    </source>
</evidence>
<feature type="transmembrane region" description="Helical" evidence="8">
    <location>
        <begin position="283"/>
        <end position="308"/>
    </location>
</feature>
<evidence type="ECO:0000256" key="4">
    <source>
        <dbReference type="ARBA" id="ARBA00022475"/>
    </source>
</evidence>
<feature type="transmembrane region" description="Helical" evidence="8">
    <location>
        <begin position="166"/>
        <end position="186"/>
    </location>
</feature>
<dbReference type="RefSeq" id="WP_004580264.1">
    <property type="nucleotide sequence ID" value="NZ_AP028878.1"/>
</dbReference>
<dbReference type="InterPro" id="IPR004776">
    <property type="entry name" value="Mem_transp_PIN-like"/>
</dbReference>
<sequence length="309" mass="32858">MAAVINVLLPIFGLILAGYICRRTGRLGETAASELNRFVVWLCLPALLFSATATASLEEIWRPGFIAVVSIGTMAVYALTLGYRWFRQRRLADASIDGLSAAYANTGYIGIPLCVLVLGDDGLEPALIATLIVVCLLFSVAIVFVEVGLQNERSAYHAIRKVLVALAKNPLVVSPILGGCWAASGAELPEAAGRFLDLLGAATTPCALVSLGAFLAQRERQKNGSAAAALVGIKLIIHPLLVWVLASYVFVLPPLWAKAALLLSALPTGTGPFMLAEFYRREAAVVAQTVLWSTMGSVVTLSVCLYWIG</sequence>
<evidence type="ECO:0000256" key="6">
    <source>
        <dbReference type="ARBA" id="ARBA00022989"/>
    </source>
</evidence>
<keyword evidence="4" id="KW-1003">Cell membrane</keyword>
<dbReference type="EMBL" id="APLQ01000011">
    <property type="protein sequence ID" value="ENO15974.1"/>
    <property type="molecule type" value="Genomic_DNA"/>
</dbReference>
<dbReference type="PATRIC" id="fig|626887.3.peg.2305"/>
<comment type="caution">
    <text evidence="9">The sequence shown here is derived from an EMBL/GenBank/DDBJ whole genome shotgun (WGS) entry which is preliminary data.</text>
</comment>
<feature type="transmembrane region" description="Helical" evidence="8">
    <location>
        <begin position="6"/>
        <end position="22"/>
    </location>
</feature>
<protein>
    <submittedName>
        <fullName evidence="9">AEC family transporter</fullName>
    </submittedName>
</protein>
<feature type="transmembrane region" description="Helical" evidence="8">
    <location>
        <begin position="98"/>
        <end position="119"/>
    </location>
</feature>
<comment type="subcellular location">
    <subcellularLocation>
        <location evidence="1">Cell membrane</location>
        <topology evidence="1">Multi-pass membrane protein</topology>
    </subcellularLocation>
</comment>
<dbReference type="Gene3D" id="1.20.1530.20">
    <property type="match status" value="1"/>
</dbReference>
<keyword evidence="5 8" id="KW-0812">Transmembrane</keyword>
<evidence type="ECO:0000256" key="7">
    <source>
        <dbReference type="ARBA" id="ARBA00023136"/>
    </source>
</evidence>
<evidence type="ECO:0000256" key="1">
    <source>
        <dbReference type="ARBA" id="ARBA00004651"/>
    </source>
</evidence>
<dbReference type="PANTHER" id="PTHR36838:SF3">
    <property type="entry name" value="TRANSPORTER AUXIN EFFLUX CARRIER EC FAMILY"/>
    <property type="match status" value="1"/>
</dbReference>
<dbReference type="InterPro" id="IPR038770">
    <property type="entry name" value="Na+/solute_symporter_sf"/>
</dbReference>
<keyword evidence="3" id="KW-0813">Transport</keyword>
<dbReference type="PANTHER" id="PTHR36838">
    <property type="entry name" value="AUXIN EFFLUX CARRIER FAMILY PROTEIN"/>
    <property type="match status" value="1"/>
</dbReference>
<dbReference type="GO" id="GO:0005886">
    <property type="term" value="C:plasma membrane"/>
    <property type="evidence" value="ECO:0007669"/>
    <property type="project" value="UniProtKB-SubCell"/>
</dbReference>
<feature type="transmembrane region" description="Helical" evidence="8">
    <location>
        <begin position="228"/>
        <end position="250"/>
    </location>
</feature>
<dbReference type="STRING" id="626887.J057_11496"/>
<dbReference type="AlphaFoldDB" id="N6W6T0"/>
<feature type="transmembrane region" description="Helical" evidence="8">
    <location>
        <begin position="65"/>
        <end position="86"/>
    </location>
</feature>
<evidence type="ECO:0000256" key="8">
    <source>
        <dbReference type="SAM" id="Phobius"/>
    </source>
</evidence>
<dbReference type="GO" id="GO:0055085">
    <property type="term" value="P:transmembrane transport"/>
    <property type="evidence" value="ECO:0007669"/>
    <property type="project" value="InterPro"/>
</dbReference>
<keyword evidence="6 8" id="KW-1133">Transmembrane helix</keyword>
<keyword evidence="7 8" id="KW-0472">Membrane</keyword>
<dbReference type="Proteomes" id="UP000013165">
    <property type="component" value="Unassembled WGS sequence"/>
</dbReference>
<reference evidence="9 10" key="1">
    <citation type="journal article" date="2013" name="Genome Announc.">
        <title>Genome Sequence of the Polycyclic Aromatic Hydrocarbon-Degrading Bacterium Strain Marinobacter nanhaiticus D15-8WT.</title>
        <authorList>
            <person name="Cui Z."/>
            <person name="Gao W."/>
            <person name="Li Q."/>
            <person name="Xu G."/>
            <person name="Zheng L."/>
        </authorList>
    </citation>
    <scope>NUCLEOTIDE SEQUENCE [LARGE SCALE GENOMIC DNA]</scope>
    <source>
        <strain evidence="9 10">D15-8W</strain>
    </source>
</reference>